<evidence type="ECO:0000259" key="6">
    <source>
        <dbReference type="SMART" id="SM01266"/>
    </source>
</evidence>
<comment type="similarity">
    <text evidence="1 5">Belongs to the transferase hexapeptide repeat family.</text>
</comment>
<gene>
    <name evidence="7" type="ORF">ACFQ22_06605</name>
</gene>
<evidence type="ECO:0000313" key="7">
    <source>
        <dbReference type="EMBL" id="MFD1125020.1"/>
    </source>
</evidence>
<dbReference type="EC" id="2.3.1.-" evidence="5"/>
<organism evidence="7 8">
    <name type="scientific">Lentilactobacillus raoultii</name>
    <dbReference type="NCBI Taxonomy" id="1987503"/>
    <lineage>
        <taxon>Bacteria</taxon>
        <taxon>Bacillati</taxon>
        <taxon>Bacillota</taxon>
        <taxon>Bacilli</taxon>
        <taxon>Lactobacillales</taxon>
        <taxon>Lactobacillaceae</taxon>
        <taxon>Lentilactobacillus</taxon>
    </lineage>
</organism>
<dbReference type="Gene3D" id="2.160.10.10">
    <property type="entry name" value="Hexapeptide repeat proteins"/>
    <property type="match status" value="1"/>
</dbReference>
<dbReference type="InterPro" id="IPR018357">
    <property type="entry name" value="Hexapep_transf_CS"/>
</dbReference>
<dbReference type="SMART" id="SM01266">
    <property type="entry name" value="Mac"/>
    <property type="match status" value="1"/>
</dbReference>
<dbReference type="GO" id="GO:0016746">
    <property type="term" value="F:acyltransferase activity"/>
    <property type="evidence" value="ECO:0007669"/>
    <property type="project" value="UniProtKB-KW"/>
</dbReference>
<dbReference type="SUPFAM" id="SSF51161">
    <property type="entry name" value="Trimeric LpxA-like enzymes"/>
    <property type="match status" value="1"/>
</dbReference>
<dbReference type="PANTHER" id="PTHR43017">
    <property type="entry name" value="GALACTOSIDE O-ACETYLTRANSFERASE"/>
    <property type="match status" value="1"/>
</dbReference>
<keyword evidence="4 5" id="KW-0012">Acyltransferase</keyword>
<evidence type="ECO:0000256" key="5">
    <source>
        <dbReference type="RuleBase" id="RU367021"/>
    </source>
</evidence>
<accession>A0ABW3PJ83</accession>
<dbReference type="InterPro" id="IPR024688">
    <property type="entry name" value="Mac_dom"/>
</dbReference>
<dbReference type="InterPro" id="IPR001451">
    <property type="entry name" value="Hexapep"/>
</dbReference>
<dbReference type="EMBL" id="JBHTLH010000019">
    <property type="protein sequence ID" value="MFD1125020.1"/>
    <property type="molecule type" value="Genomic_DNA"/>
</dbReference>
<dbReference type="Pfam" id="PF00132">
    <property type="entry name" value="Hexapep"/>
    <property type="match status" value="1"/>
</dbReference>
<evidence type="ECO:0000313" key="8">
    <source>
        <dbReference type="Proteomes" id="UP001597156"/>
    </source>
</evidence>
<evidence type="ECO:0000256" key="3">
    <source>
        <dbReference type="ARBA" id="ARBA00022737"/>
    </source>
</evidence>
<dbReference type="Proteomes" id="UP001597156">
    <property type="component" value="Unassembled WGS sequence"/>
</dbReference>
<dbReference type="PROSITE" id="PS00101">
    <property type="entry name" value="HEXAPEP_TRANSFERASES"/>
    <property type="match status" value="1"/>
</dbReference>
<reference evidence="8" key="1">
    <citation type="journal article" date="2019" name="Int. J. Syst. Evol. Microbiol.">
        <title>The Global Catalogue of Microorganisms (GCM) 10K type strain sequencing project: providing services to taxonomists for standard genome sequencing and annotation.</title>
        <authorList>
            <consortium name="The Broad Institute Genomics Platform"/>
            <consortium name="The Broad Institute Genome Sequencing Center for Infectious Disease"/>
            <person name="Wu L."/>
            <person name="Ma J."/>
        </authorList>
    </citation>
    <scope>NUCLEOTIDE SEQUENCE [LARGE SCALE GENOMIC DNA]</scope>
    <source>
        <strain evidence="8">CCUG 71848</strain>
    </source>
</reference>
<keyword evidence="2 5" id="KW-0808">Transferase</keyword>
<name>A0ABW3PJ83_9LACO</name>
<evidence type="ECO:0000256" key="2">
    <source>
        <dbReference type="ARBA" id="ARBA00022679"/>
    </source>
</evidence>
<dbReference type="RefSeq" id="WP_121977952.1">
    <property type="nucleotide sequence ID" value="NZ_JBHTLH010000019.1"/>
</dbReference>
<proteinExistence type="inferred from homology"/>
<protein>
    <recommendedName>
        <fullName evidence="5">Acetyltransferase</fullName>
        <ecNumber evidence="5">2.3.1.-</ecNumber>
    </recommendedName>
</protein>
<evidence type="ECO:0000256" key="1">
    <source>
        <dbReference type="ARBA" id="ARBA00007274"/>
    </source>
</evidence>
<evidence type="ECO:0000256" key="4">
    <source>
        <dbReference type="ARBA" id="ARBA00023315"/>
    </source>
</evidence>
<sequence>MSSEEQGMLNGQLYNVYSEELTPKYQRKDHLLHQINFPSSEINPQAKLKELIGKMGDNCYVEPPFFCDFGTNITFGDNVYCNTNCIFLDSGKITIGNRVLIGPRVNLFAAGHPIDATVRNHWLGVAKPITIGSDVWIGGGVTVNPGVTIGNNVVIGSGAVVTTDIPDNVVAVGNPCRVLRKITDQDQAEWRVKEQAYIKDRGPLKQPIIR</sequence>
<dbReference type="PANTHER" id="PTHR43017:SF1">
    <property type="entry name" value="ACETYLTRANSFERASE YJL218W-RELATED"/>
    <property type="match status" value="1"/>
</dbReference>
<feature type="domain" description="Maltose/galactoside acetyltransferase" evidence="6">
    <location>
        <begin position="5"/>
        <end position="57"/>
    </location>
</feature>
<keyword evidence="8" id="KW-1185">Reference proteome</keyword>
<dbReference type="CDD" id="cd03357">
    <property type="entry name" value="LbH_MAT_GAT"/>
    <property type="match status" value="1"/>
</dbReference>
<keyword evidence="3" id="KW-0677">Repeat</keyword>
<dbReference type="InterPro" id="IPR039369">
    <property type="entry name" value="LacA-like"/>
</dbReference>
<dbReference type="Pfam" id="PF12464">
    <property type="entry name" value="Mac"/>
    <property type="match status" value="1"/>
</dbReference>
<comment type="caution">
    <text evidence="7">The sequence shown here is derived from an EMBL/GenBank/DDBJ whole genome shotgun (WGS) entry which is preliminary data.</text>
</comment>
<dbReference type="InterPro" id="IPR011004">
    <property type="entry name" value="Trimer_LpxA-like_sf"/>
</dbReference>